<evidence type="ECO:0000256" key="6">
    <source>
        <dbReference type="ARBA" id="ARBA00022932"/>
    </source>
</evidence>
<dbReference type="eggNOG" id="COG1466">
    <property type="taxonomic scope" value="Bacteria"/>
</dbReference>
<dbReference type="GO" id="GO:0003887">
    <property type="term" value="F:DNA-directed DNA polymerase activity"/>
    <property type="evidence" value="ECO:0007669"/>
    <property type="project" value="UniProtKB-KW"/>
</dbReference>
<dbReference type="Gene3D" id="1.10.8.60">
    <property type="match status" value="1"/>
</dbReference>
<dbReference type="SUPFAM" id="SSF52540">
    <property type="entry name" value="P-loop containing nucleoside triphosphate hydrolases"/>
    <property type="match status" value="1"/>
</dbReference>
<keyword evidence="6" id="KW-0239">DNA-directed DNA polymerase</keyword>
<name>F7NKV0_9FIRM</name>
<dbReference type="SUPFAM" id="SSF48019">
    <property type="entry name" value="post-AAA+ oligomerization domain-like"/>
    <property type="match status" value="1"/>
</dbReference>
<proteinExistence type="inferred from homology"/>
<dbReference type="EC" id="2.7.7.7" evidence="1"/>
<dbReference type="InterPro" id="IPR008921">
    <property type="entry name" value="DNA_pol3_clamp-load_cplx_C"/>
</dbReference>
<feature type="domain" description="DNA polymerase III delta N-terminal" evidence="9">
    <location>
        <begin position="19"/>
        <end position="147"/>
    </location>
</feature>
<dbReference type="PANTHER" id="PTHR34388:SF1">
    <property type="entry name" value="DNA POLYMERASE III SUBUNIT DELTA"/>
    <property type="match status" value="1"/>
</dbReference>
<comment type="catalytic activity">
    <reaction evidence="8">
        <text>DNA(n) + a 2'-deoxyribonucleoside 5'-triphosphate = DNA(n+1) + diphosphate</text>
        <dbReference type="Rhea" id="RHEA:22508"/>
        <dbReference type="Rhea" id="RHEA-COMP:17339"/>
        <dbReference type="Rhea" id="RHEA-COMP:17340"/>
        <dbReference type="ChEBI" id="CHEBI:33019"/>
        <dbReference type="ChEBI" id="CHEBI:61560"/>
        <dbReference type="ChEBI" id="CHEBI:173112"/>
        <dbReference type="EC" id="2.7.7.7"/>
    </reaction>
</comment>
<evidence type="ECO:0000256" key="2">
    <source>
        <dbReference type="ARBA" id="ARBA00017703"/>
    </source>
</evidence>
<gene>
    <name evidence="11" type="ORF">ALO_13594</name>
</gene>
<evidence type="ECO:0000256" key="3">
    <source>
        <dbReference type="ARBA" id="ARBA00022679"/>
    </source>
</evidence>
<organism evidence="11 12">
    <name type="scientific">Acetonema longum DSM 6540</name>
    <dbReference type="NCBI Taxonomy" id="1009370"/>
    <lineage>
        <taxon>Bacteria</taxon>
        <taxon>Bacillati</taxon>
        <taxon>Bacillota</taxon>
        <taxon>Negativicutes</taxon>
        <taxon>Acetonemataceae</taxon>
        <taxon>Acetonema</taxon>
    </lineage>
</organism>
<dbReference type="NCBIfam" id="TIGR01128">
    <property type="entry name" value="holA"/>
    <property type="match status" value="1"/>
</dbReference>
<dbReference type="GO" id="GO:0009360">
    <property type="term" value="C:DNA polymerase III complex"/>
    <property type="evidence" value="ECO:0007669"/>
    <property type="project" value="InterPro"/>
</dbReference>
<dbReference type="InterPro" id="IPR010372">
    <property type="entry name" value="DNA_pol3_delta_N"/>
</dbReference>
<dbReference type="InterPro" id="IPR005790">
    <property type="entry name" value="DNA_polIII_delta"/>
</dbReference>
<comment type="similarity">
    <text evidence="7">Belongs to the DNA polymerase HolA subunit family.</text>
</comment>
<keyword evidence="3" id="KW-0808">Transferase</keyword>
<evidence type="ECO:0000313" key="12">
    <source>
        <dbReference type="Proteomes" id="UP000003240"/>
    </source>
</evidence>
<keyword evidence="5" id="KW-0235">DNA replication</keyword>
<evidence type="ECO:0000259" key="10">
    <source>
        <dbReference type="Pfam" id="PF21694"/>
    </source>
</evidence>
<keyword evidence="12" id="KW-1185">Reference proteome</keyword>
<evidence type="ECO:0000313" key="11">
    <source>
        <dbReference type="EMBL" id="EGO63293.1"/>
    </source>
</evidence>
<dbReference type="Gene3D" id="1.20.272.10">
    <property type="match status" value="1"/>
</dbReference>
<keyword evidence="4" id="KW-0548">Nucleotidyltransferase</keyword>
<dbReference type="Pfam" id="PF06144">
    <property type="entry name" value="DNA_pol3_delta"/>
    <property type="match status" value="1"/>
</dbReference>
<dbReference type="Proteomes" id="UP000003240">
    <property type="component" value="Unassembled WGS sequence"/>
</dbReference>
<evidence type="ECO:0000256" key="1">
    <source>
        <dbReference type="ARBA" id="ARBA00012417"/>
    </source>
</evidence>
<dbReference type="InterPro" id="IPR048466">
    <property type="entry name" value="DNA_pol3_delta-like_C"/>
</dbReference>
<evidence type="ECO:0000256" key="4">
    <source>
        <dbReference type="ARBA" id="ARBA00022695"/>
    </source>
</evidence>
<protein>
    <recommendedName>
        <fullName evidence="2">DNA polymerase III subunit delta</fullName>
        <ecNumber evidence="1">2.7.7.7</ecNumber>
    </recommendedName>
</protein>
<evidence type="ECO:0000259" key="9">
    <source>
        <dbReference type="Pfam" id="PF06144"/>
    </source>
</evidence>
<evidence type="ECO:0000256" key="7">
    <source>
        <dbReference type="ARBA" id="ARBA00034754"/>
    </source>
</evidence>
<evidence type="ECO:0000256" key="8">
    <source>
        <dbReference type="ARBA" id="ARBA00049244"/>
    </source>
</evidence>
<dbReference type="PANTHER" id="PTHR34388">
    <property type="entry name" value="DNA POLYMERASE III SUBUNIT DELTA"/>
    <property type="match status" value="1"/>
</dbReference>
<evidence type="ECO:0000256" key="5">
    <source>
        <dbReference type="ARBA" id="ARBA00022705"/>
    </source>
</evidence>
<dbReference type="GO" id="GO:0006261">
    <property type="term" value="P:DNA-templated DNA replication"/>
    <property type="evidence" value="ECO:0007669"/>
    <property type="project" value="TreeGrafter"/>
</dbReference>
<dbReference type="InterPro" id="IPR027417">
    <property type="entry name" value="P-loop_NTPase"/>
</dbReference>
<dbReference type="GO" id="GO:0003677">
    <property type="term" value="F:DNA binding"/>
    <property type="evidence" value="ECO:0007669"/>
    <property type="project" value="InterPro"/>
</dbReference>
<feature type="domain" description="DNA polymerase III delta subunit-like C-terminal" evidence="10">
    <location>
        <begin position="227"/>
        <end position="333"/>
    </location>
</feature>
<dbReference type="STRING" id="1009370.ALO_13594"/>
<dbReference type="AlphaFoldDB" id="F7NKV0"/>
<comment type="caution">
    <text evidence="11">The sequence shown here is derived from an EMBL/GenBank/DDBJ whole genome shotgun (WGS) entry which is preliminary data.</text>
</comment>
<dbReference type="EMBL" id="AFGF01000121">
    <property type="protein sequence ID" value="EGO63293.1"/>
    <property type="molecule type" value="Genomic_DNA"/>
</dbReference>
<accession>F7NKV0</accession>
<reference evidence="11 12" key="1">
    <citation type="journal article" date="2011" name="EMBO J.">
        <title>Structural diversity of bacterial flagellar motors.</title>
        <authorList>
            <person name="Chen S."/>
            <person name="Beeby M."/>
            <person name="Murphy G.E."/>
            <person name="Leadbetter J.R."/>
            <person name="Hendrixson D.R."/>
            <person name="Briegel A."/>
            <person name="Li Z."/>
            <person name="Shi J."/>
            <person name="Tocheva E.I."/>
            <person name="Muller A."/>
            <person name="Dobro M.J."/>
            <person name="Jensen G.J."/>
        </authorList>
    </citation>
    <scope>NUCLEOTIDE SEQUENCE [LARGE SCALE GENOMIC DNA]</scope>
    <source>
        <strain evidence="11 12">DSM 6540</strain>
    </source>
</reference>
<dbReference type="Gene3D" id="3.40.50.300">
    <property type="entry name" value="P-loop containing nucleotide triphosphate hydrolases"/>
    <property type="match status" value="1"/>
</dbReference>
<dbReference type="Pfam" id="PF21694">
    <property type="entry name" value="DNA_pol3_delta_C"/>
    <property type="match status" value="1"/>
</dbReference>
<dbReference type="RefSeq" id="WP_004096641.1">
    <property type="nucleotide sequence ID" value="NZ_AFGF01000121.1"/>
</dbReference>
<dbReference type="OrthoDB" id="9775929at2"/>
<sequence length="346" mass="38667">MNYHQVLQDMERGEIAPVYLLYGEEPFLIRQIEQAAVRHLLAEEDRESSLFIYDQDPVATELVNRIDTPPFFGSKNLILIRDTRLFRASNKSNEEISDNPGRDPDEKIIRCLLNMPDFSHIVFSAGDKVDKRRKLYKVLEKVGVVCEAAPLKPKEARVWIDEKMSGSGKVFSSAAMEEMMTALSLMPQISLGFLDNEIDKLLLYAGQEAKITPRHLQSVLSASPEVSIFSMIEALSQKRVKEALQLLAVQVNAGENLLRIVALLARQLRHLLYAKDLQAVGGYSRDIGEKLGVPPFIAEKIINQAKGFSRTTLRQALVDLAEIDRGLKNGTAGIAAVETLFINMCG</sequence>